<reference evidence="1" key="1">
    <citation type="submission" date="2018-05" db="EMBL/GenBank/DDBJ databases">
        <authorList>
            <person name="Lanie J.A."/>
            <person name="Ng W.-L."/>
            <person name="Kazmierczak K.M."/>
            <person name="Andrzejewski T.M."/>
            <person name="Davidsen T.M."/>
            <person name="Wayne K.J."/>
            <person name="Tettelin H."/>
            <person name="Glass J.I."/>
            <person name="Rusch D."/>
            <person name="Podicherti R."/>
            <person name="Tsui H.-C.T."/>
            <person name="Winkler M.E."/>
        </authorList>
    </citation>
    <scope>NUCLEOTIDE SEQUENCE</scope>
</reference>
<organism evidence="1">
    <name type="scientific">marine metagenome</name>
    <dbReference type="NCBI Taxonomy" id="408172"/>
    <lineage>
        <taxon>unclassified sequences</taxon>
        <taxon>metagenomes</taxon>
        <taxon>ecological metagenomes</taxon>
    </lineage>
</organism>
<protein>
    <submittedName>
        <fullName evidence="1">Uncharacterized protein</fullName>
    </submittedName>
</protein>
<dbReference type="AlphaFoldDB" id="A0A383DMP8"/>
<proteinExistence type="predicted"/>
<feature type="non-terminal residue" evidence="1">
    <location>
        <position position="127"/>
    </location>
</feature>
<sequence length="127" mass="13945">MKSIGFYRKQWRGWFGLTLLFFIGLSGLTSVQGAAILGGQYLRSGRVSINTHGTSVPASLLHFIQQEGELLIIKNNAIGIVVPEKFHFTIDFLADFNSFQRYGASIGDDFDEGTLGVTKLYVIADGP</sequence>
<gene>
    <name evidence="1" type="ORF">METZ01_LOCUS498394</name>
</gene>
<accession>A0A383DMP8</accession>
<dbReference type="EMBL" id="UINC01218496">
    <property type="protein sequence ID" value="SVE45540.1"/>
    <property type="molecule type" value="Genomic_DNA"/>
</dbReference>
<name>A0A383DMP8_9ZZZZ</name>
<evidence type="ECO:0000313" key="1">
    <source>
        <dbReference type="EMBL" id="SVE45540.1"/>
    </source>
</evidence>